<dbReference type="AlphaFoldDB" id="A0AAV9QU44"/>
<keyword evidence="2" id="KW-0472">Membrane</keyword>
<keyword evidence="2" id="KW-1133">Transmembrane helix</keyword>
<evidence type="ECO:0000256" key="2">
    <source>
        <dbReference type="SAM" id="Phobius"/>
    </source>
</evidence>
<feature type="region of interest" description="Disordered" evidence="1">
    <location>
        <begin position="1"/>
        <end position="54"/>
    </location>
</feature>
<dbReference type="Proteomes" id="UP001311232">
    <property type="component" value="Unassembled WGS sequence"/>
</dbReference>
<sequence>MYDKPPERLYLGRDSSLTTPPPPAREAPHAFCHQKVGERGRRQTEDRTDAALPGSAPDMQSLISPVTKAILVALFIFAILLILYVILWYICRDVDCDHGI</sequence>
<feature type="compositionally biased region" description="Basic and acidic residues" evidence="1">
    <location>
        <begin position="35"/>
        <end position="49"/>
    </location>
</feature>
<evidence type="ECO:0000313" key="3">
    <source>
        <dbReference type="EMBL" id="KAK5599642.1"/>
    </source>
</evidence>
<evidence type="ECO:0000256" key="1">
    <source>
        <dbReference type="SAM" id="MobiDB-lite"/>
    </source>
</evidence>
<protein>
    <submittedName>
        <fullName evidence="3">Uncharacterized protein</fullName>
    </submittedName>
</protein>
<feature type="compositionally biased region" description="Basic and acidic residues" evidence="1">
    <location>
        <begin position="1"/>
        <end position="11"/>
    </location>
</feature>
<feature type="transmembrane region" description="Helical" evidence="2">
    <location>
        <begin position="69"/>
        <end position="90"/>
    </location>
</feature>
<keyword evidence="2" id="KW-0812">Transmembrane</keyword>
<keyword evidence="4" id="KW-1185">Reference proteome</keyword>
<proteinExistence type="predicted"/>
<comment type="caution">
    <text evidence="3">The sequence shown here is derived from an EMBL/GenBank/DDBJ whole genome shotgun (WGS) entry which is preliminary data.</text>
</comment>
<dbReference type="EMBL" id="JAHHUM010002923">
    <property type="protein sequence ID" value="KAK5599642.1"/>
    <property type="molecule type" value="Genomic_DNA"/>
</dbReference>
<accession>A0AAV9QU44</accession>
<gene>
    <name evidence="3" type="ORF">CRENBAI_017982</name>
</gene>
<name>A0AAV9QU44_9TELE</name>
<reference evidence="3 4" key="1">
    <citation type="submission" date="2021-06" db="EMBL/GenBank/DDBJ databases">
        <authorList>
            <person name="Palmer J.M."/>
        </authorList>
    </citation>
    <scope>NUCLEOTIDE SEQUENCE [LARGE SCALE GENOMIC DNA]</scope>
    <source>
        <strain evidence="3 4">MEX-2019</strain>
        <tissue evidence="3">Muscle</tissue>
    </source>
</reference>
<evidence type="ECO:0000313" key="4">
    <source>
        <dbReference type="Proteomes" id="UP001311232"/>
    </source>
</evidence>
<organism evidence="3 4">
    <name type="scientific">Crenichthys baileyi</name>
    <name type="common">White River springfish</name>
    <dbReference type="NCBI Taxonomy" id="28760"/>
    <lineage>
        <taxon>Eukaryota</taxon>
        <taxon>Metazoa</taxon>
        <taxon>Chordata</taxon>
        <taxon>Craniata</taxon>
        <taxon>Vertebrata</taxon>
        <taxon>Euteleostomi</taxon>
        <taxon>Actinopterygii</taxon>
        <taxon>Neopterygii</taxon>
        <taxon>Teleostei</taxon>
        <taxon>Neoteleostei</taxon>
        <taxon>Acanthomorphata</taxon>
        <taxon>Ovalentaria</taxon>
        <taxon>Atherinomorphae</taxon>
        <taxon>Cyprinodontiformes</taxon>
        <taxon>Goodeidae</taxon>
        <taxon>Crenichthys</taxon>
    </lineage>
</organism>